<proteinExistence type="inferred from homology"/>
<evidence type="ECO:0000256" key="8">
    <source>
        <dbReference type="ARBA" id="ARBA00037998"/>
    </source>
</evidence>
<evidence type="ECO:0000256" key="5">
    <source>
        <dbReference type="ARBA" id="ARBA00022970"/>
    </source>
</evidence>
<gene>
    <name evidence="10" type="ORF">Phou_062230</name>
</gene>
<dbReference type="Pfam" id="PF02653">
    <property type="entry name" value="BPD_transp_2"/>
    <property type="match status" value="1"/>
</dbReference>
<dbReference type="AlphaFoldDB" id="A0A6V8KA01"/>
<evidence type="ECO:0000256" key="9">
    <source>
        <dbReference type="SAM" id="Phobius"/>
    </source>
</evidence>
<dbReference type="Proteomes" id="UP000482800">
    <property type="component" value="Unassembled WGS sequence"/>
</dbReference>
<keyword evidence="2" id="KW-0813">Transport</keyword>
<dbReference type="GO" id="GO:0006865">
    <property type="term" value="P:amino acid transport"/>
    <property type="evidence" value="ECO:0007669"/>
    <property type="project" value="UniProtKB-KW"/>
</dbReference>
<evidence type="ECO:0000313" key="11">
    <source>
        <dbReference type="Proteomes" id="UP000482800"/>
    </source>
</evidence>
<keyword evidence="7 9" id="KW-0472">Membrane</keyword>
<evidence type="ECO:0000313" key="10">
    <source>
        <dbReference type="EMBL" id="GFJ82043.1"/>
    </source>
</evidence>
<keyword evidence="3" id="KW-1003">Cell membrane</keyword>
<comment type="subcellular location">
    <subcellularLocation>
        <location evidence="1">Cell membrane</location>
        <topology evidence="1">Multi-pass membrane protein</topology>
    </subcellularLocation>
</comment>
<dbReference type="PANTHER" id="PTHR11795:SF442">
    <property type="entry name" value="ABC TRANSPORTER ATP-BINDING PROTEIN"/>
    <property type="match status" value="1"/>
</dbReference>
<feature type="transmembrane region" description="Helical" evidence="9">
    <location>
        <begin position="97"/>
        <end position="120"/>
    </location>
</feature>
<evidence type="ECO:0000256" key="4">
    <source>
        <dbReference type="ARBA" id="ARBA00022692"/>
    </source>
</evidence>
<keyword evidence="4 9" id="KW-0812">Transmembrane</keyword>
<feature type="transmembrane region" description="Helical" evidence="9">
    <location>
        <begin position="6"/>
        <end position="29"/>
    </location>
</feature>
<comment type="similarity">
    <text evidence="8">Belongs to the binding-protein-dependent transport system permease family. LivHM subfamily.</text>
</comment>
<dbReference type="InterPro" id="IPR001851">
    <property type="entry name" value="ABC_transp_permease"/>
</dbReference>
<feature type="transmembrane region" description="Helical" evidence="9">
    <location>
        <begin position="140"/>
        <end position="161"/>
    </location>
</feature>
<evidence type="ECO:0000256" key="2">
    <source>
        <dbReference type="ARBA" id="ARBA00022448"/>
    </source>
</evidence>
<keyword evidence="11" id="KW-1185">Reference proteome</keyword>
<dbReference type="PANTHER" id="PTHR11795">
    <property type="entry name" value="BRANCHED-CHAIN AMINO ACID TRANSPORT SYSTEM PERMEASE PROTEIN LIVH"/>
    <property type="match status" value="1"/>
</dbReference>
<feature type="transmembrane region" description="Helical" evidence="9">
    <location>
        <begin position="61"/>
        <end position="85"/>
    </location>
</feature>
<feature type="transmembrane region" description="Helical" evidence="9">
    <location>
        <begin position="223"/>
        <end position="249"/>
    </location>
</feature>
<evidence type="ECO:0000256" key="1">
    <source>
        <dbReference type="ARBA" id="ARBA00004651"/>
    </source>
</evidence>
<dbReference type="CDD" id="cd06582">
    <property type="entry name" value="TM_PBP1_LivH_like"/>
    <property type="match status" value="1"/>
</dbReference>
<evidence type="ECO:0000256" key="7">
    <source>
        <dbReference type="ARBA" id="ARBA00023136"/>
    </source>
</evidence>
<protein>
    <submittedName>
        <fullName evidence="10">Branched-chain amino acid ABC transporter permease</fullName>
    </submittedName>
</protein>
<organism evidence="10 11">
    <name type="scientific">Phytohabitans houttuyneae</name>
    <dbReference type="NCBI Taxonomy" id="1076126"/>
    <lineage>
        <taxon>Bacteria</taxon>
        <taxon>Bacillati</taxon>
        <taxon>Actinomycetota</taxon>
        <taxon>Actinomycetes</taxon>
        <taxon>Micromonosporales</taxon>
        <taxon>Micromonosporaceae</taxon>
    </lineage>
</organism>
<keyword evidence="6 9" id="KW-1133">Transmembrane helix</keyword>
<evidence type="ECO:0000256" key="6">
    <source>
        <dbReference type="ARBA" id="ARBA00022989"/>
    </source>
</evidence>
<accession>A0A6V8KA01</accession>
<evidence type="ECO:0000256" key="3">
    <source>
        <dbReference type="ARBA" id="ARBA00022475"/>
    </source>
</evidence>
<feature type="transmembrane region" description="Helical" evidence="9">
    <location>
        <begin position="255"/>
        <end position="278"/>
    </location>
</feature>
<comment type="caution">
    <text evidence="10">The sequence shown here is derived from an EMBL/GenBank/DDBJ whole genome shotgun (WGS) entry which is preliminary data.</text>
</comment>
<keyword evidence="5" id="KW-0029">Amino-acid transport</keyword>
<dbReference type="InterPro" id="IPR052157">
    <property type="entry name" value="BCAA_transport_permease"/>
</dbReference>
<reference evidence="10 11" key="2">
    <citation type="submission" date="2020-03" db="EMBL/GenBank/DDBJ databases">
        <authorList>
            <person name="Ichikawa N."/>
            <person name="Kimura A."/>
            <person name="Kitahashi Y."/>
            <person name="Uohara A."/>
        </authorList>
    </citation>
    <scope>NUCLEOTIDE SEQUENCE [LARGE SCALE GENOMIC DNA]</scope>
    <source>
        <strain evidence="10 11">NBRC 108639</strain>
    </source>
</reference>
<sequence>MGAVTYAVTALDGLAFGLLLFTVAAGLSLIFGVLDILNLAHGSLYLAGAYCAYLFSDGSLAGLAAALAVGGLAGAAAGIVLAAVTRPLTRYGHLAHALATLGIAFLAADAFTTVFGGAPLPADPPDALAGSVRLGVHGYPVYRLAFIAVAAVIAIAVHLIITRTRAGALVRATVNDPAMAAATGVPTGLVQTAAVAGGAVLAVTGGVLGAPLLGPAPGVDTTVLVLSLIVVVIGGAGSIPGTLAGALLVGQVQTLGALAAPTTAPFTLCAVLLLVLTLRPRQAVRPI</sequence>
<dbReference type="GO" id="GO:0005886">
    <property type="term" value="C:plasma membrane"/>
    <property type="evidence" value="ECO:0007669"/>
    <property type="project" value="UniProtKB-SubCell"/>
</dbReference>
<reference evidence="10 11" key="1">
    <citation type="submission" date="2020-03" db="EMBL/GenBank/DDBJ databases">
        <title>Whole genome shotgun sequence of Phytohabitans houttuyneae NBRC 108639.</title>
        <authorList>
            <person name="Komaki H."/>
            <person name="Tamura T."/>
        </authorList>
    </citation>
    <scope>NUCLEOTIDE SEQUENCE [LARGE SCALE GENOMIC DNA]</scope>
    <source>
        <strain evidence="10 11">NBRC 108639</strain>
    </source>
</reference>
<dbReference type="EMBL" id="BLPF01000002">
    <property type="protein sequence ID" value="GFJ82043.1"/>
    <property type="molecule type" value="Genomic_DNA"/>
</dbReference>
<dbReference type="GO" id="GO:0022857">
    <property type="term" value="F:transmembrane transporter activity"/>
    <property type="evidence" value="ECO:0007669"/>
    <property type="project" value="InterPro"/>
</dbReference>
<name>A0A6V8KA01_9ACTN</name>